<reference evidence="1 2" key="1">
    <citation type="submission" date="2015-09" db="EMBL/GenBank/DDBJ databases">
        <title>Sorangium comparison.</title>
        <authorList>
            <person name="Zaburannyi N."/>
            <person name="Bunk B."/>
            <person name="Overmann J."/>
            <person name="Mueller R."/>
        </authorList>
    </citation>
    <scope>NUCLEOTIDE SEQUENCE [LARGE SCALE GENOMIC DNA]</scope>
    <source>
        <strain evidence="1 2">So ce26</strain>
    </source>
</reference>
<dbReference type="SUPFAM" id="SSF53474">
    <property type="entry name" value="alpha/beta-Hydrolases"/>
    <property type="match status" value="1"/>
</dbReference>
<dbReference type="AlphaFoldDB" id="A0A2L0EWY6"/>
<evidence type="ECO:0000313" key="2">
    <source>
        <dbReference type="Proteomes" id="UP000238348"/>
    </source>
</evidence>
<protein>
    <recommendedName>
        <fullName evidence="3">Alpha/beta hydrolase</fullName>
    </recommendedName>
</protein>
<dbReference type="EMBL" id="CP012673">
    <property type="protein sequence ID" value="AUX43824.1"/>
    <property type="molecule type" value="Genomic_DNA"/>
</dbReference>
<evidence type="ECO:0008006" key="3">
    <source>
        <dbReference type="Google" id="ProtNLM"/>
    </source>
</evidence>
<dbReference type="InterPro" id="IPR029058">
    <property type="entry name" value="AB_hydrolase_fold"/>
</dbReference>
<gene>
    <name evidence="1" type="ORF">SOCE26_052790</name>
</gene>
<proteinExistence type="predicted"/>
<accession>A0A2L0EWY6</accession>
<sequence length="299" mass="30704">MTSGRAPGWRPGDVEVIRQVQGRQGRGGARGSALEVVVGATAFLLGVGGTLAARSLLRGAGVSAADARRVDAVPALAPAALVWLGPVSAAQVAGADLPGVRTVHLPCTGDGRPSCGGLADGWLDGGRRLPGLRRALRLPEGPLVLAAFSAGGHIVRRLCADARDRAEIAAVLLCDATYSTTRDAAGRVQPLPEIVAYGREALGGARLLVATASTSPNKTYPTGQQTLEAIRDAIAAGEAGEARAPAGVPAPEWTWRRGGVVLLGYGGRHTHAAHATALARPLVEHIIRPRFGGQERNEA</sequence>
<dbReference type="RefSeq" id="WP_104982443.1">
    <property type="nucleotide sequence ID" value="NZ_CP012673.1"/>
</dbReference>
<name>A0A2L0EWY6_SORCE</name>
<dbReference type="Proteomes" id="UP000238348">
    <property type="component" value="Chromosome"/>
</dbReference>
<evidence type="ECO:0000313" key="1">
    <source>
        <dbReference type="EMBL" id="AUX43824.1"/>
    </source>
</evidence>
<organism evidence="1 2">
    <name type="scientific">Sorangium cellulosum</name>
    <name type="common">Polyangium cellulosum</name>
    <dbReference type="NCBI Taxonomy" id="56"/>
    <lineage>
        <taxon>Bacteria</taxon>
        <taxon>Pseudomonadati</taxon>
        <taxon>Myxococcota</taxon>
        <taxon>Polyangia</taxon>
        <taxon>Polyangiales</taxon>
        <taxon>Polyangiaceae</taxon>
        <taxon>Sorangium</taxon>
    </lineage>
</organism>